<keyword evidence="2" id="KW-0963">Cytoplasm</keyword>
<feature type="compositionally biased region" description="Basic residues" evidence="13">
    <location>
        <begin position="458"/>
        <end position="472"/>
    </location>
</feature>
<evidence type="ECO:0000256" key="4">
    <source>
        <dbReference type="ARBA" id="ARBA00022801"/>
    </source>
</evidence>
<dbReference type="EMBL" id="JACHVA010000102">
    <property type="protein sequence ID" value="MBC2602862.1"/>
    <property type="molecule type" value="Genomic_DNA"/>
</dbReference>
<dbReference type="GO" id="GO:0003724">
    <property type="term" value="F:RNA helicase activity"/>
    <property type="evidence" value="ECO:0007669"/>
    <property type="project" value="UniProtKB-EC"/>
</dbReference>
<evidence type="ECO:0000256" key="5">
    <source>
        <dbReference type="ARBA" id="ARBA00022806"/>
    </source>
</evidence>
<dbReference type="InterPro" id="IPR050547">
    <property type="entry name" value="DEAD_box_RNA_helicases"/>
</dbReference>
<dbReference type="CDD" id="cd00268">
    <property type="entry name" value="DEADc"/>
    <property type="match status" value="1"/>
</dbReference>
<dbReference type="GO" id="GO:0033592">
    <property type="term" value="F:RNA strand annealing activity"/>
    <property type="evidence" value="ECO:0007669"/>
    <property type="project" value="TreeGrafter"/>
</dbReference>
<dbReference type="Pfam" id="PF25399">
    <property type="entry name" value="DeaD_dimer"/>
    <property type="match status" value="1"/>
</dbReference>
<feature type="compositionally biased region" description="Low complexity" evidence="13">
    <location>
        <begin position="436"/>
        <end position="447"/>
    </location>
</feature>
<name>A0A7X1AZL7_9BACT</name>
<dbReference type="InterPro" id="IPR057325">
    <property type="entry name" value="DeaD_dimer"/>
</dbReference>
<dbReference type="InterPro" id="IPR044742">
    <property type="entry name" value="DEAD/DEAH_RhlB"/>
</dbReference>
<evidence type="ECO:0000256" key="7">
    <source>
        <dbReference type="ARBA" id="ARBA00023016"/>
    </source>
</evidence>
<evidence type="ECO:0000256" key="13">
    <source>
        <dbReference type="SAM" id="MobiDB-lite"/>
    </source>
</evidence>
<comment type="catalytic activity">
    <reaction evidence="9">
        <text>ATP + H2O = ADP + phosphate + H(+)</text>
        <dbReference type="Rhea" id="RHEA:13065"/>
        <dbReference type="ChEBI" id="CHEBI:15377"/>
        <dbReference type="ChEBI" id="CHEBI:15378"/>
        <dbReference type="ChEBI" id="CHEBI:30616"/>
        <dbReference type="ChEBI" id="CHEBI:43474"/>
        <dbReference type="ChEBI" id="CHEBI:456216"/>
        <dbReference type="EC" id="3.6.4.13"/>
    </reaction>
</comment>
<gene>
    <name evidence="17" type="ORF">H5P30_13850</name>
</gene>
<keyword evidence="5 12" id="KW-0347">Helicase</keyword>
<dbReference type="PROSITE" id="PS51192">
    <property type="entry name" value="HELICASE_ATP_BIND_1"/>
    <property type="match status" value="1"/>
</dbReference>
<organism evidence="17 18">
    <name type="scientific">Puniceicoccus vermicola</name>
    <dbReference type="NCBI Taxonomy" id="388746"/>
    <lineage>
        <taxon>Bacteria</taxon>
        <taxon>Pseudomonadati</taxon>
        <taxon>Verrucomicrobiota</taxon>
        <taxon>Opitutia</taxon>
        <taxon>Puniceicoccales</taxon>
        <taxon>Puniceicoccaceae</taxon>
        <taxon>Puniceicoccus</taxon>
    </lineage>
</organism>
<feature type="domain" description="Helicase C-terminal" evidence="15">
    <location>
        <begin position="217"/>
        <end position="378"/>
    </location>
</feature>
<comment type="caution">
    <text evidence="17">The sequence shown here is derived from an EMBL/GenBank/DDBJ whole genome shotgun (WGS) entry which is preliminary data.</text>
</comment>
<dbReference type="SUPFAM" id="SSF52540">
    <property type="entry name" value="P-loop containing nucleoside triphosphate hydrolases"/>
    <property type="match status" value="1"/>
</dbReference>
<dbReference type="GO" id="GO:0009409">
    <property type="term" value="P:response to cold"/>
    <property type="evidence" value="ECO:0007669"/>
    <property type="project" value="TreeGrafter"/>
</dbReference>
<accession>A0A7X1AZL7</accession>
<dbReference type="InterPro" id="IPR014014">
    <property type="entry name" value="RNA_helicase_DEAD_Q_motif"/>
</dbReference>
<dbReference type="GO" id="GO:0005829">
    <property type="term" value="C:cytosol"/>
    <property type="evidence" value="ECO:0007669"/>
    <property type="project" value="TreeGrafter"/>
</dbReference>
<evidence type="ECO:0000256" key="6">
    <source>
        <dbReference type="ARBA" id="ARBA00022840"/>
    </source>
</evidence>
<dbReference type="GO" id="GO:0005524">
    <property type="term" value="F:ATP binding"/>
    <property type="evidence" value="ECO:0007669"/>
    <property type="project" value="UniProtKB-KW"/>
</dbReference>
<evidence type="ECO:0000256" key="8">
    <source>
        <dbReference type="ARBA" id="ARBA00038437"/>
    </source>
</evidence>
<dbReference type="InterPro" id="IPR014001">
    <property type="entry name" value="Helicase_ATP-bd"/>
</dbReference>
<dbReference type="CDD" id="cd18787">
    <property type="entry name" value="SF2_C_DEAD"/>
    <property type="match status" value="1"/>
</dbReference>
<evidence type="ECO:0000313" key="18">
    <source>
        <dbReference type="Proteomes" id="UP000525652"/>
    </source>
</evidence>
<keyword evidence="3 12" id="KW-0547">Nucleotide-binding</keyword>
<dbReference type="PROSITE" id="PS00039">
    <property type="entry name" value="DEAD_ATP_HELICASE"/>
    <property type="match status" value="1"/>
</dbReference>
<dbReference type="Gene3D" id="3.40.50.300">
    <property type="entry name" value="P-loop containing nucleotide triphosphate hydrolases"/>
    <property type="match status" value="2"/>
</dbReference>
<dbReference type="Pfam" id="PF00270">
    <property type="entry name" value="DEAD"/>
    <property type="match status" value="1"/>
</dbReference>
<dbReference type="PANTHER" id="PTHR47963">
    <property type="entry name" value="DEAD-BOX ATP-DEPENDENT RNA HELICASE 47, MITOCHONDRIAL"/>
    <property type="match status" value="1"/>
</dbReference>
<dbReference type="InterPro" id="IPR011545">
    <property type="entry name" value="DEAD/DEAH_box_helicase_dom"/>
</dbReference>
<evidence type="ECO:0000259" key="14">
    <source>
        <dbReference type="PROSITE" id="PS51192"/>
    </source>
</evidence>
<feature type="region of interest" description="Disordered" evidence="13">
    <location>
        <begin position="429"/>
        <end position="489"/>
    </location>
</feature>
<keyword evidence="7" id="KW-0346">Stress response</keyword>
<dbReference type="Proteomes" id="UP000525652">
    <property type="component" value="Unassembled WGS sequence"/>
</dbReference>
<keyword evidence="6 12" id="KW-0067">ATP-binding</keyword>
<protein>
    <recommendedName>
        <fullName evidence="10">DEAD-box ATP-dependent RNA helicase RhpA</fullName>
        <ecNumber evidence="1">3.6.4.13</ecNumber>
    </recommendedName>
</protein>
<reference evidence="17 18" key="1">
    <citation type="submission" date="2020-07" db="EMBL/GenBank/DDBJ databases">
        <authorList>
            <person name="Feng X."/>
        </authorList>
    </citation>
    <scope>NUCLEOTIDE SEQUENCE [LARGE SCALE GENOMIC DNA]</scope>
    <source>
        <strain evidence="17 18">JCM14086</strain>
    </source>
</reference>
<dbReference type="PROSITE" id="PS51194">
    <property type="entry name" value="HELICASE_CTER"/>
    <property type="match status" value="1"/>
</dbReference>
<feature type="domain" description="Helicase ATP-binding" evidence="14">
    <location>
        <begin position="35"/>
        <end position="206"/>
    </location>
</feature>
<dbReference type="GO" id="GO:0042255">
    <property type="term" value="P:ribosome assembly"/>
    <property type="evidence" value="ECO:0007669"/>
    <property type="project" value="UniProtKB-ARBA"/>
</dbReference>
<feature type="domain" description="DEAD-box RNA helicase Q" evidence="16">
    <location>
        <begin position="4"/>
        <end position="32"/>
    </location>
</feature>
<keyword evidence="18" id="KW-1185">Reference proteome</keyword>
<evidence type="ECO:0000256" key="1">
    <source>
        <dbReference type="ARBA" id="ARBA00012552"/>
    </source>
</evidence>
<dbReference type="Pfam" id="PF00271">
    <property type="entry name" value="Helicase_C"/>
    <property type="match status" value="1"/>
</dbReference>
<dbReference type="EC" id="3.6.4.13" evidence="1"/>
<feature type="short sequence motif" description="Q motif" evidence="11">
    <location>
        <begin position="4"/>
        <end position="32"/>
    </location>
</feature>
<evidence type="ECO:0000313" key="17">
    <source>
        <dbReference type="EMBL" id="MBC2602862.1"/>
    </source>
</evidence>
<dbReference type="SMART" id="SM00487">
    <property type="entry name" value="DEXDc"/>
    <property type="match status" value="1"/>
</dbReference>
<dbReference type="PROSITE" id="PS51195">
    <property type="entry name" value="Q_MOTIF"/>
    <property type="match status" value="1"/>
</dbReference>
<keyword evidence="4 12" id="KW-0378">Hydrolase</keyword>
<dbReference type="FunFam" id="3.40.50.300:FF:000108">
    <property type="entry name" value="ATP-dependent RNA helicase RhlE"/>
    <property type="match status" value="1"/>
</dbReference>
<dbReference type="GO" id="GO:0016787">
    <property type="term" value="F:hydrolase activity"/>
    <property type="evidence" value="ECO:0007669"/>
    <property type="project" value="UniProtKB-KW"/>
</dbReference>
<dbReference type="RefSeq" id="WP_185693528.1">
    <property type="nucleotide sequence ID" value="NZ_JACHVA010000102.1"/>
</dbReference>
<evidence type="ECO:0000259" key="15">
    <source>
        <dbReference type="PROSITE" id="PS51194"/>
    </source>
</evidence>
<sequence>MEKKLFSELGLSPEILKAVEKMGFEEASPIQSEAIPALLEGGDVVGQSQTGSGKTAAFAIPAIEKVDPSLAETQVLILCPTRELAVQVAEETSKLASFKKGVRELPIYGGQSYDRQFRGLKQGAHIVIGTPGRLLDHLEKGTLKLGNLRSIIMDEADRMLDMGFLDDIKTILSQAPDSRQTVLFSATVPKPIATLIKTFTRNPTWVKIESQSLTVPAIEQVWYEVHGRTKVEVLCRLIDLEDVRYAIIFCATKVMVDGLVEHLLARGYMADKLHGDMTQVMRERVMDRFRRRSIEFLVATDVAARGLDVKDIEVVFNYDLPNDGEDYVHRIGRTGRAGSKGKAITFVGGREVYKLQNIMRFTKGQIRRERVPTLEQVEARRENLFFDTLRSTLEEGSFKRYEDFTDRLLNQGYTPTDIISALMDLREKENPKASGEEIQIIEESSSPRGGGPKGKGAPWKKGKRPYKKKGGSSRKGGDRDDFYKRKKKK</sequence>
<dbReference type="InterPro" id="IPR027417">
    <property type="entry name" value="P-loop_NTPase"/>
</dbReference>
<dbReference type="InterPro" id="IPR001650">
    <property type="entry name" value="Helicase_C-like"/>
</dbReference>
<dbReference type="GO" id="GO:0005840">
    <property type="term" value="C:ribosome"/>
    <property type="evidence" value="ECO:0007669"/>
    <property type="project" value="TreeGrafter"/>
</dbReference>
<evidence type="ECO:0000256" key="9">
    <source>
        <dbReference type="ARBA" id="ARBA00047984"/>
    </source>
</evidence>
<evidence type="ECO:0000259" key="16">
    <source>
        <dbReference type="PROSITE" id="PS51195"/>
    </source>
</evidence>
<evidence type="ECO:0000256" key="3">
    <source>
        <dbReference type="ARBA" id="ARBA00022741"/>
    </source>
</evidence>
<dbReference type="AlphaFoldDB" id="A0A7X1AZL7"/>
<dbReference type="InterPro" id="IPR000629">
    <property type="entry name" value="RNA-helicase_DEAD-box_CS"/>
</dbReference>
<evidence type="ECO:0000256" key="2">
    <source>
        <dbReference type="ARBA" id="ARBA00022490"/>
    </source>
</evidence>
<dbReference type="SMART" id="SM00490">
    <property type="entry name" value="HELICc"/>
    <property type="match status" value="1"/>
</dbReference>
<evidence type="ECO:0000256" key="12">
    <source>
        <dbReference type="RuleBase" id="RU000492"/>
    </source>
</evidence>
<evidence type="ECO:0000256" key="10">
    <source>
        <dbReference type="ARBA" id="ARBA00074363"/>
    </source>
</evidence>
<proteinExistence type="inferred from homology"/>
<comment type="similarity">
    <text evidence="8 12">Belongs to the DEAD box helicase family.</text>
</comment>
<dbReference type="PANTHER" id="PTHR47963:SF8">
    <property type="entry name" value="ATP-DEPENDENT RNA HELICASE DEAD"/>
    <property type="match status" value="1"/>
</dbReference>
<evidence type="ECO:0000256" key="11">
    <source>
        <dbReference type="PROSITE-ProRule" id="PRU00552"/>
    </source>
</evidence>